<evidence type="ECO:0000256" key="10">
    <source>
        <dbReference type="SAM" id="MobiDB-lite"/>
    </source>
</evidence>
<accession>A0A7D3QUG9</accession>
<feature type="transmembrane region" description="Helical" evidence="11">
    <location>
        <begin position="618"/>
        <end position="642"/>
    </location>
</feature>
<keyword evidence="3" id="KW-1003">Cell membrane</keyword>
<feature type="transmembrane region" description="Helical" evidence="11">
    <location>
        <begin position="662"/>
        <end position="681"/>
    </location>
</feature>
<dbReference type="SUPFAM" id="SSF53448">
    <property type="entry name" value="Nucleotide-diphospho-sugar transferases"/>
    <property type="match status" value="1"/>
</dbReference>
<name>A0A7D3QUG9_9VIRU</name>
<evidence type="ECO:0000256" key="1">
    <source>
        <dbReference type="ARBA" id="ARBA00004651"/>
    </source>
</evidence>
<dbReference type="Pfam" id="PF01644">
    <property type="entry name" value="Chitin_synth_1"/>
    <property type="match status" value="1"/>
</dbReference>
<reference evidence="12 13" key="1">
    <citation type="submission" date="2020-04" db="EMBL/GenBank/DDBJ databases">
        <title>Advantages and limits of metagenomic assembly and binning of a giant virus.</title>
        <authorList>
            <person name="Schulz F."/>
            <person name="Andreani J."/>
            <person name="Francis R."/>
            <person name="Boudjemaa H."/>
            <person name="Bou Khalil J.Y."/>
            <person name="Lee J."/>
            <person name="La Scola B."/>
            <person name="Woyke T."/>
        </authorList>
    </citation>
    <scope>NUCLEOTIDE SEQUENCE [LARGE SCALE GENOMIC DNA]</scope>
    <source>
        <strain evidence="12 13">FV1/VV64</strain>
    </source>
</reference>
<dbReference type="GO" id="GO:0071555">
    <property type="term" value="P:cell wall organization"/>
    <property type="evidence" value="ECO:0007669"/>
    <property type="project" value="UniProtKB-KW"/>
</dbReference>
<keyword evidence="8 11" id="KW-0472">Membrane</keyword>
<evidence type="ECO:0000256" key="8">
    <source>
        <dbReference type="ARBA" id="ARBA00023136"/>
    </source>
</evidence>
<dbReference type="GO" id="GO:0004100">
    <property type="term" value="F:chitin synthase activity"/>
    <property type="evidence" value="ECO:0007669"/>
    <property type="project" value="UniProtKB-EC"/>
</dbReference>
<dbReference type="PANTHER" id="PTHR22914">
    <property type="entry name" value="CHITIN SYNTHASE"/>
    <property type="match status" value="1"/>
</dbReference>
<evidence type="ECO:0000313" key="13">
    <source>
        <dbReference type="Proteomes" id="UP001162001"/>
    </source>
</evidence>
<sequence>MDNDKKIRKWKSWDGTRKNDSMHQNLDYQNHFNEIFLKVKDSSATSSNTSGNTSIDKNLEEYGIDVNNHLKMNQNNENINGSSTEKIIVDNNHNNLPIPMIKINSIPQIESIELIESVNIRQSNELKHKDRVNDDNESIASRSSKRSQGGDSIYIDDVSNVSTASTTRKRDALNTIKRQISREFMLNYTADELATLQKKKIEKQGDDGIYESDPIGDSYYGKDTPTQYEIEKGITISKFHDYRPKSKKYFKRPPGITETSEKDGIAVVIPFFNEPSHELQQTLNSLNKTFIELKRMSKKWRDKKLYVCLIQDGWHKADKSMKAYLQYMFPKKIGDVGWWEHFPEFRSDFKDNECNATFIFERRNYMPSVVNLQDDLKDDRNYMKITLVIKINNRRKHNSHEWFLAKNGFAETVNAKYLFLTDAFTLYSEKCLYYLVKELDKNHKLSAVTGRQRLMTRDQQGSGESIFSFGYVLRMMQLYDFELANAVYNGAFHLGGLLPVIPGPCGLYRASDLLQNNVRDSYFKVVNEEPSKTGLVLGNLRIAEDRVLSYYSVIKTEERKSMAFNPLAVFYFEAETDLQKFILQRRRWINGSVAGYIYLLFQNFSDFRQWDAPFYRKVYVWILLMCQFLIYCMVSVVPGIMLKTLYYGLAYFFGYYGIKSDIGLISTFIVIWALYICHVFIHHKTKFNYIIMYLLVFLSLVTSLVSFGSLFHYAFIDTDQTVSDIMTSGNPIIYMGIAVFFLPFILALCLSGRGHSFMYMIKSFIQYTLFIPLLIGWFGSYAYARTWDLTWGNRPANELNDITEEQKKIMITKFKEKNIRIIMVLIALNIAIFFIPLQGQFVLMGLFFAIALYQMFFSFVFCLSKVLYKAKMCYKGLTKDKSYNPLDSEV</sequence>
<evidence type="ECO:0000256" key="6">
    <source>
        <dbReference type="ARBA" id="ARBA00022692"/>
    </source>
</evidence>
<evidence type="ECO:0000256" key="4">
    <source>
        <dbReference type="ARBA" id="ARBA00022676"/>
    </source>
</evidence>
<keyword evidence="4" id="KW-0328">Glycosyltransferase</keyword>
<dbReference type="EMBL" id="MT418680">
    <property type="protein sequence ID" value="QKF93524.1"/>
    <property type="molecule type" value="Genomic_DNA"/>
</dbReference>
<dbReference type="GO" id="GO:0005886">
    <property type="term" value="C:plasma membrane"/>
    <property type="evidence" value="ECO:0007669"/>
    <property type="project" value="UniProtKB-SubCell"/>
</dbReference>
<feature type="transmembrane region" description="Helical" evidence="11">
    <location>
        <begin position="818"/>
        <end position="835"/>
    </location>
</feature>
<comment type="subcellular location">
    <subcellularLocation>
        <location evidence="1">Cell membrane</location>
        <topology evidence="1">Multi-pass membrane protein</topology>
    </subcellularLocation>
</comment>
<evidence type="ECO:0000313" key="12">
    <source>
        <dbReference type="EMBL" id="QKF93524.1"/>
    </source>
</evidence>
<feature type="region of interest" description="Disordered" evidence="10">
    <location>
        <begin position="126"/>
        <end position="154"/>
    </location>
</feature>
<dbReference type="InterPro" id="IPR004835">
    <property type="entry name" value="Chitin_synth"/>
</dbReference>
<dbReference type="EC" id="2.4.1.16" evidence="2"/>
<keyword evidence="9" id="KW-0961">Cell wall biogenesis/degradation</keyword>
<evidence type="ECO:0000256" key="9">
    <source>
        <dbReference type="ARBA" id="ARBA00023316"/>
    </source>
</evidence>
<evidence type="ECO:0000256" key="7">
    <source>
        <dbReference type="ARBA" id="ARBA00022989"/>
    </source>
</evidence>
<dbReference type="GO" id="GO:0006031">
    <property type="term" value="P:chitin biosynthetic process"/>
    <property type="evidence" value="ECO:0007669"/>
    <property type="project" value="TreeGrafter"/>
</dbReference>
<feature type="compositionally biased region" description="Polar residues" evidence="10">
    <location>
        <begin position="138"/>
        <end position="150"/>
    </location>
</feature>
<dbReference type="Proteomes" id="UP001162001">
    <property type="component" value="Segment"/>
</dbReference>
<organism evidence="12 13">
    <name type="scientific">Fadolivirus FV1/VV64</name>
    <dbReference type="NCBI Taxonomy" id="3070911"/>
    <lineage>
        <taxon>Viruses</taxon>
        <taxon>Varidnaviria</taxon>
        <taxon>Bamfordvirae</taxon>
        <taxon>Nucleocytoviricota</taxon>
        <taxon>Megaviricetes</taxon>
        <taxon>Imitervirales</taxon>
        <taxon>Mimiviridae</taxon>
        <taxon>Klosneuvirinae</taxon>
        <taxon>Fadolivirus</taxon>
        <taxon>Fadolivirus algeromassiliense</taxon>
    </lineage>
</organism>
<evidence type="ECO:0000256" key="11">
    <source>
        <dbReference type="SAM" id="Phobius"/>
    </source>
</evidence>
<dbReference type="PANTHER" id="PTHR22914:SF9">
    <property type="entry name" value="CHITIN SYNTHASE 1"/>
    <property type="match status" value="1"/>
</dbReference>
<keyword evidence="6 11" id="KW-0812">Transmembrane</keyword>
<gene>
    <name evidence="12" type="ORF">Fadolivirus_1_66</name>
</gene>
<evidence type="ECO:0000256" key="3">
    <source>
        <dbReference type="ARBA" id="ARBA00022475"/>
    </source>
</evidence>
<keyword evidence="5" id="KW-0808">Transferase</keyword>
<feature type="transmembrane region" description="Helical" evidence="11">
    <location>
        <begin position="841"/>
        <end position="863"/>
    </location>
</feature>
<keyword evidence="7 11" id="KW-1133">Transmembrane helix</keyword>
<feature type="transmembrane region" description="Helical" evidence="11">
    <location>
        <begin position="732"/>
        <end position="752"/>
    </location>
</feature>
<proteinExistence type="predicted"/>
<keyword evidence="13" id="KW-1185">Reference proteome</keyword>
<feature type="transmembrane region" description="Helical" evidence="11">
    <location>
        <begin position="693"/>
        <end position="716"/>
    </location>
</feature>
<evidence type="ECO:0000256" key="2">
    <source>
        <dbReference type="ARBA" id="ARBA00012543"/>
    </source>
</evidence>
<protein>
    <recommendedName>
        <fullName evidence="2">chitin synthase</fullName>
        <ecNumber evidence="2">2.4.1.16</ecNumber>
    </recommendedName>
</protein>
<dbReference type="InterPro" id="IPR029044">
    <property type="entry name" value="Nucleotide-diphossugar_trans"/>
</dbReference>
<evidence type="ECO:0000256" key="5">
    <source>
        <dbReference type="ARBA" id="ARBA00022679"/>
    </source>
</evidence>